<evidence type="ECO:0000313" key="2">
    <source>
        <dbReference type="EMBL" id="SSX19425.1"/>
    </source>
</evidence>
<feature type="transmembrane region" description="Helical" evidence="1">
    <location>
        <begin position="28"/>
        <end position="48"/>
    </location>
</feature>
<reference evidence="2" key="1">
    <citation type="submission" date="2018-07" db="EMBL/GenBank/DDBJ databases">
        <authorList>
            <person name="Quirk P.G."/>
            <person name="Krulwich T.A."/>
        </authorList>
    </citation>
    <scope>NUCLEOTIDE SEQUENCE</scope>
</reference>
<evidence type="ECO:0000256" key="1">
    <source>
        <dbReference type="SAM" id="Phobius"/>
    </source>
</evidence>
<proteinExistence type="predicted"/>
<protein>
    <submittedName>
        <fullName evidence="2">CSON014313 protein</fullName>
    </submittedName>
</protein>
<sequence>MSEELLCCLMMIIVTSKMDEKIFGVLNYFTASIIIIVYSLVHGLLLLFGTLRQNTILLKISIIFSIILNVLSAIVLIAVLVKLKFLTFIEGVIGLGCSLFNMFTVISYRRELLDQKT</sequence>
<keyword evidence="1" id="KW-0472">Membrane</keyword>
<feature type="transmembrane region" description="Helical" evidence="1">
    <location>
        <begin position="87"/>
        <end position="108"/>
    </location>
</feature>
<feature type="transmembrane region" description="Helical" evidence="1">
    <location>
        <begin position="60"/>
        <end position="81"/>
    </location>
</feature>
<dbReference type="AlphaFoldDB" id="A0A336LNR7"/>
<name>A0A336LNR7_CULSO</name>
<keyword evidence="1" id="KW-1133">Transmembrane helix</keyword>
<dbReference type="EMBL" id="UFQT01000078">
    <property type="protein sequence ID" value="SSX19425.1"/>
    <property type="molecule type" value="Genomic_DNA"/>
</dbReference>
<dbReference type="VEuPathDB" id="VectorBase:CSON014313"/>
<keyword evidence="1" id="KW-0812">Transmembrane</keyword>
<gene>
    <name evidence="2" type="primary">CSON014313</name>
</gene>
<organism evidence="2">
    <name type="scientific">Culicoides sonorensis</name>
    <name type="common">Biting midge</name>
    <dbReference type="NCBI Taxonomy" id="179676"/>
    <lineage>
        <taxon>Eukaryota</taxon>
        <taxon>Metazoa</taxon>
        <taxon>Ecdysozoa</taxon>
        <taxon>Arthropoda</taxon>
        <taxon>Hexapoda</taxon>
        <taxon>Insecta</taxon>
        <taxon>Pterygota</taxon>
        <taxon>Neoptera</taxon>
        <taxon>Endopterygota</taxon>
        <taxon>Diptera</taxon>
        <taxon>Nematocera</taxon>
        <taxon>Chironomoidea</taxon>
        <taxon>Ceratopogonidae</taxon>
        <taxon>Ceratopogoninae</taxon>
        <taxon>Culicoides</taxon>
        <taxon>Monoculicoides</taxon>
    </lineage>
</organism>
<accession>A0A336LNR7</accession>